<gene>
    <name evidence="2" type="ORF">HINF_LOCUS10311</name>
    <name evidence="1" type="ORF">HINF_LOCUS64874</name>
</gene>
<dbReference type="EMBL" id="CAXDID020000022">
    <property type="protein sequence ID" value="CAL5988310.1"/>
    <property type="molecule type" value="Genomic_DNA"/>
</dbReference>
<reference evidence="2 3" key="2">
    <citation type="submission" date="2024-07" db="EMBL/GenBank/DDBJ databases">
        <authorList>
            <person name="Akdeniz Z."/>
        </authorList>
    </citation>
    <scope>NUCLEOTIDE SEQUENCE [LARGE SCALE GENOMIC DNA]</scope>
</reference>
<protein>
    <submittedName>
        <fullName evidence="2">Hypothetical_protein</fullName>
    </submittedName>
</protein>
<reference evidence="1" key="1">
    <citation type="submission" date="2023-06" db="EMBL/GenBank/DDBJ databases">
        <authorList>
            <person name="Kurt Z."/>
        </authorList>
    </citation>
    <scope>NUCLEOTIDE SEQUENCE</scope>
</reference>
<evidence type="ECO:0000313" key="2">
    <source>
        <dbReference type="EMBL" id="CAL5988310.1"/>
    </source>
</evidence>
<dbReference type="Proteomes" id="UP001642409">
    <property type="component" value="Unassembled WGS sequence"/>
</dbReference>
<evidence type="ECO:0000313" key="3">
    <source>
        <dbReference type="Proteomes" id="UP001642409"/>
    </source>
</evidence>
<sequence>MISNCQLLLKYLDEAIIAVRIRTLCQAEQLRYILVMVLKVNVSSSYFRGFETQGSRLCKCDFSACVRTDLKFARSAADNQYNQGSCQSFNYYFLKRNTLLRQDVLLDCCC</sequence>
<dbReference type="AlphaFoldDB" id="A0AA86V1Q8"/>
<dbReference type="EMBL" id="CATOUU010001177">
    <property type="protein sequence ID" value="CAI9977229.1"/>
    <property type="molecule type" value="Genomic_DNA"/>
</dbReference>
<comment type="caution">
    <text evidence="1">The sequence shown here is derived from an EMBL/GenBank/DDBJ whole genome shotgun (WGS) entry which is preliminary data.</text>
</comment>
<accession>A0AA86V1Q8</accession>
<keyword evidence="3" id="KW-1185">Reference proteome</keyword>
<proteinExistence type="predicted"/>
<organism evidence="1">
    <name type="scientific">Hexamita inflata</name>
    <dbReference type="NCBI Taxonomy" id="28002"/>
    <lineage>
        <taxon>Eukaryota</taxon>
        <taxon>Metamonada</taxon>
        <taxon>Diplomonadida</taxon>
        <taxon>Hexamitidae</taxon>
        <taxon>Hexamitinae</taxon>
        <taxon>Hexamita</taxon>
    </lineage>
</organism>
<name>A0AA86V1Q8_9EUKA</name>
<evidence type="ECO:0000313" key="1">
    <source>
        <dbReference type="EMBL" id="CAI9977229.1"/>
    </source>
</evidence>